<proteinExistence type="predicted"/>
<dbReference type="RefSeq" id="WP_057805205.1">
    <property type="nucleotide sequence ID" value="NZ_BJYP01000010.1"/>
</dbReference>
<accession>A0A1H9N6S9</accession>
<keyword evidence="2" id="KW-1185">Reference proteome</keyword>
<evidence type="ECO:0000313" key="1">
    <source>
        <dbReference type="EMBL" id="SER31379.1"/>
    </source>
</evidence>
<evidence type="ECO:0000313" key="2">
    <source>
        <dbReference type="Proteomes" id="UP000182818"/>
    </source>
</evidence>
<dbReference type="GeneID" id="76042850"/>
<dbReference type="Proteomes" id="UP000182818">
    <property type="component" value="Unassembled WGS sequence"/>
</dbReference>
<reference evidence="1 2" key="1">
    <citation type="submission" date="2016-10" db="EMBL/GenBank/DDBJ databases">
        <authorList>
            <person name="Varghese N."/>
            <person name="Submissions S."/>
        </authorList>
    </citation>
    <scope>NUCLEOTIDE SEQUENCE [LARGE SCALE GENOMIC DNA]</scope>
    <source>
        <strain evidence="1 2">CGMCC 1.3889</strain>
    </source>
</reference>
<protein>
    <submittedName>
        <fullName evidence="1">Uncharacterized protein</fullName>
    </submittedName>
</protein>
<name>A0A1H9N6S9_9LACO</name>
<dbReference type="EMBL" id="FOGK01000004">
    <property type="protein sequence ID" value="SER31379.1"/>
    <property type="molecule type" value="Genomic_DNA"/>
</dbReference>
<comment type="caution">
    <text evidence="1">The sequence shown here is derived from an EMBL/GenBank/DDBJ whole genome shotgun (WGS) entry which is preliminary data.</text>
</comment>
<organism evidence="1 2">
    <name type="scientific">Pediococcus ethanolidurans</name>
    <dbReference type="NCBI Taxonomy" id="319653"/>
    <lineage>
        <taxon>Bacteria</taxon>
        <taxon>Bacillati</taxon>
        <taxon>Bacillota</taxon>
        <taxon>Bacilli</taxon>
        <taxon>Lactobacillales</taxon>
        <taxon>Lactobacillaceae</taxon>
        <taxon>Pediococcus</taxon>
    </lineage>
</organism>
<sequence length="74" mass="8386">MIKPIRTVLSSYDIKFLSDHNISIPDEKSKTFNADFDVMYTAIEDLEIDNLGVDYTSNETSNHANTILNKLAAY</sequence>
<gene>
    <name evidence="1" type="ORF">SAMN04487973_104107</name>
</gene>